<dbReference type="Pfam" id="PF00754">
    <property type="entry name" value="F5_F8_type_C"/>
    <property type="match status" value="4"/>
</dbReference>
<dbReference type="InterPro" id="IPR008979">
    <property type="entry name" value="Galactose-bd-like_sf"/>
</dbReference>
<dbReference type="PROSITE" id="PS50022">
    <property type="entry name" value="FA58C_3"/>
    <property type="match status" value="4"/>
</dbReference>
<keyword evidence="3" id="KW-1185">Reference proteome</keyword>
<feature type="domain" description="F5/8 type C" evidence="1">
    <location>
        <begin position="421"/>
        <end position="582"/>
    </location>
</feature>
<dbReference type="InterPro" id="IPR000421">
    <property type="entry name" value="FA58C"/>
</dbReference>
<sequence>MKIRQLSQGNNLASGIVPTGSSFMGTMTYSLATDGNPKTRWHAADNDIPSWLALDLGKLCTIDDMKITTAPESLNYGFKSLEIYRSDDGNAWELVRTDKVDECKAARVSNHAGWAKSTRYIKITMKDLCAGNHFSLGEWEVYGSNAPAATTASAATNLASGIVPTGSSFMGTMTYSLATDGNPKTRWHAADNDIPSWLALDLGKLCTIDDMKITTAPESLNYGFKSLEIYRSDDGNAWELVRTDKVDECKAARVSNHAGWAKSTRYIKITMKDLCAGNHFSLGEWEVYGSNAPAATTASAATNLASGIVPTGSSFMGTMTYSLATDGNPKTRWHAADNDIPSWLALDLGKLCTIDDMKITTAPESLNYGFKSLEIYRSDDGNAWELVRTDKVDECKAARVSNHAGWAKSTRYIKITMKDLCAGNHFSLGEWEVYGSNAPAATTASAATNLASGIVPTGSSFMGTMTYSLATDGNPKTRWHAADNDIPSWLALDLGKLCTIDDMKITTAPESLNYGFKSLEIYRSDDGNAWELVRTDKVDECKAARVSNHAGWAKSTRYIKITMKDLCAGNHFSLGEWEVYGTVGGSSAPGTCAGELLSHSSDDYPCDTIKDEATCLKRYVKLTTGDYHQCVAKKATDTAINCLVDKKCA</sequence>
<feature type="domain" description="F5/8 type C" evidence="1">
    <location>
        <begin position="297"/>
        <end position="415"/>
    </location>
</feature>
<dbReference type="PANTHER" id="PTHR45713">
    <property type="entry name" value="FTP DOMAIN-CONTAINING PROTEIN"/>
    <property type="match status" value="1"/>
</dbReference>
<name>A0AA36NIG2_9DINO</name>
<protein>
    <recommendedName>
        <fullName evidence="1">F5/8 type C domain-containing protein</fullName>
    </recommendedName>
</protein>
<dbReference type="Proteomes" id="UP001178507">
    <property type="component" value="Unassembled WGS sequence"/>
</dbReference>
<evidence type="ECO:0000313" key="3">
    <source>
        <dbReference type="Proteomes" id="UP001178507"/>
    </source>
</evidence>
<dbReference type="PANTHER" id="PTHR45713:SF6">
    <property type="entry name" value="F5_8 TYPE C DOMAIN-CONTAINING PROTEIN"/>
    <property type="match status" value="1"/>
</dbReference>
<feature type="domain" description="F5/8 type C" evidence="1">
    <location>
        <begin position="129"/>
        <end position="290"/>
    </location>
</feature>
<evidence type="ECO:0000313" key="2">
    <source>
        <dbReference type="EMBL" id="CAJ1408487.1"/>
    </source>
</evidence>
<dbReference type="SUPFAM" id="SSF49785">
    <property type="entry name" value="Galactose-binding domain-like"/>
    <property type="match status" value="4"/>
</dbReference>
<gene>
    <name evidence="2" type="ORF">EVOR1521_LOCUS29885</name>
</gene>
<feature type="domain" description="F5/8 type C" evidence="1">
    <location>
        <begin position="1"/>
        <end position="123"/>
    </location>
</feature>
<evidence type="ECO:0000259" key="1">
    <source>
        <dbReference type="PROSITE" id="PS50022"/>
    </source>
</evidence>
<comment type="caution">
    <text evidence="2">The sequence shown here is derived from an EMBL/GenBank/DDBJ whole genome shotgun (WGS) entry which is preliminary data.</text>
</comment>
<dbReference type="InterPro" id="IPR051941">
    <property type="entry name" value="BG_Antigen-Binding_Lectin"/>
</dbReference>
<organism evidence="2 3">
    <name type="scientific">Effrenium voratum</name>
    <dbReference type="NCBI Taxonomy" id="2562239"/>
    <lineage>
        <taxon>Eukaryota</taxon>
        <taxon>Sar</taxon>
        <taxon>Alveolata</taxon>
        <taxon>Dinophyceae</taxon>
        <taxon>Suessiales</taxon>
        <taxon>Symbiodiniaceae</taxon>
        <taxon>Effrenium</taxon>
    </lineage>
</organism>
<proteinExistence type="predicted"/>
<accession>A0AA36NIG2</accession>
<dbReference type="Gene3D" id="2.60.120.260">
    <property type="entry name" value="Galactose-binding domain-like"/>
    <property type="match status" value="4"/>
</dbReference>
<reference evidence="2" key="1">
    <citation type="submission" date="2023-08" db="EMBL/GenBank/DDBJ databases">
        <authorList>
            <person name="Chen Y."/>
            <person name="Shah S."/>
            <person name="Dougan E. K."/>
            <person name="Thang M."/>
            <person name="Chan C."/>
        </authorList>
    </citation>
    <scope>NUCLEOTIDE SEQUENCE</scope>
</reference>
<dbReference type="EMBL" id="CAUJNA010003723">
    <property type="protein sequence ID" value="CAJ1408487.1"/>
    <property type="molecule type" value="Genomic_DNA"/>
</dbReference>
<dbReference type="AlphaFoldDB" id="A0AA36NIG2"/>